<dbReference type="EMBL" id="PXWF02000050">
    <property type="protein sequence ID" value="PWF55057.1"/>
    <property type="molecule type" value="Genomic_DNA"/>
</dbReference>
<dbReference type="Pfam" id="PF18974">
    <property type="entry name" value="DUF5710"/>
    <property type="match status" value="1"/>
</dbReference>
<dbReference type="OrthoDB" id="7235451at2"/>
<dbReference type="AlphaFoldDB" id="A0A2U2I5M5"/>
<dbReference type="RefSeq" id="WP_106756207.1">
    <property type="nucleotide sequence ID" value="NZ_PXWF02000050.1"/>
</dbReference>
<organism evidence="2 3">
    <name type="scientific">Massilia glaciei</name>
    <dbReference type="NCBI Taxonomy" id="1524097"/>
    <lineage>
        <taxon>Bacteria</taxon>
        <taxon>Pseudomonadati</taxon>
        <taxon>Pseudomonadota</taxon>
        <taxon>Betaproteobacteria</taxon>
        <taxon>Burkholderiales</taxon>
        <taxon>Oxalobacteraceae</taxon>
        <taxon>Telluria group</taxon>
        <taxon>Massilia</taxon>
    </lineage>
</organism>
<protein>
    <recommendedName>
        <fullName evidence="1">DUF5710 domain-containing protein</fullName>
    </recommendedName>
</protein>
<evidence type="ECO:0000313" key="3">
    <source>
        <dbReference type="Proteomes" id="UP000241421"/>
    </source>
</evidence>
<feature type="domain" description="DUF5710" evidence="1">
    <location>
        <begin position="2"/>
        <end position="43"/>
    </location>
</feature>
<reference evidence="2 3" key="1">
    <citation type="submission" date="2018-04" db="EMBL/GenBank/DDBJ databases">
        <title>Massilia violaceinigra sp. nov., a novel purple-pigmented bacterium isolated from Tianshan glacier, Xinjiang, China.</title>
        <authorList>
            <person name="Wang H."/>
        </authorList>
    </citation>
    <scope>NUCLEOTIDE SEQUENCE [LARGE SCALE GENOMIC DNA]</scope>
    <source>
        <strain evidence="2 3">B448-2</strain>
    </source>
</reference>
<dbReference type="InterPro" id="IPR043764">
    <property type="entry name" value="DUF5710"/>
</dbReference>
<comment type="caution">
    <text evidence="2">The sequence shown here is derived from an EMBL/GenBank/DDBJ whole genome shotgun (WGS) entry which is preliminary data.</text>
</comment>
<name>A0A2U2I5M5_9BURK</name>
<accession>A0A2U2I5M5</accession>
<dbReference type="Proteomes" id="UP000241421">
    <property type="component" value="Unassembled WGS sequence"/>
</dbReference>
<evidence type="ECO:0000259" key="1">
    <source>
        <dbReference type="Pfam" id="PF18974"/>
    </source>
</evidence>
<proteinExistence type="predicted"/>
<gene>
    <name evidence="2" type="ORF">C7C56_004045</name>
</gene>
<evidence type="ECO:0000313" key="2">
    <source>
        <dbReference type="EMBL" id="PWF55057.1"/>
    </source>
</evidence>
<keyword evidence="3" id="KW-1185">Reference proteome</keyword>
<sequence length="123" mass="12917">MMILKVPYAEKDQAKALGARWNNERKVWYVPDGTVSTPFERWIVPGANPAAPGKASGAAPKEKAGKVDSYVGKRVVGANFIELPHDCNPFIACEQCRAALAASGWTAAHAAVAGAVAALNAGR</sequence>